<proteinExistence type="predicted"/>
<evidence type="ECO:0000256" key="1">
    <source>
        <dbReference type="ARBA" id="ARBA00004651"/>
    </source>
</evidence>
<evidence type="ECO:0000256" key="7">
    <source>
        <dbReference type="ARBA" id="ARBA00023136"/>
    </source>
</evidence>
<evidence type="ECO:0000256" key="4">
    <source>
        <dbReference type="ARBA" id="ARBA00022692"/>
    </source>
</evidence>
<name>A0A433DDD3_9FUNG</name>
<comment type="subcellular location">
    <subcellularLocation>
        <location evidence="1">Cell membrane</location>
        <topology evidence="1">Multi-pass membrane protein</topology>
    </subcellularLocation>
</comment>
<reference evidence="8 9" key="1">
    <citation type="journal article" date="2018" name="New Phytol.">
        <title>Phylogenomics of Endogonaceae and evolution of mycorrhizas within Mucoromycota.</title>
        <authorList>
            <person name="Chang Y."/>
            <person name="Desiro A."/>
            <person name="Na H."/>
            <person name="Sandor L."/>
            <person name="Lipzen A."/>
            <person name="Clum A."/>
            <person name="Barry K."/>
            <person name="Grigoriev I.V."/>
            <person name="Martin F.M."/>
            <person name="Stajich J.E."/>
            <person name="Smith M.E."/>
            <person name="Bonito G."/>
            <person name="Spatafora J.W."/>
        </authorList>
    </citation>
    <scope>NUCLEOTIDE SEQUENCE [LARGE SCALE GENOMIC DNA]</scope>
    <source>
        <strain evidence="8 9">GMNB39</strain>
    </source>
</reference>
<keyword evidence="7" id="KW-0472">Membrane</keyword>
<evidence type="ECO:0000313" key="8">
    <source>
        <dbReference type="EMBL" id="RUP48829.1"/>
    </source>
</evidence>
<dbReference type="GO" id="GO:0005886">
    <property type="term" value="C:plasma membrane"/>
    <property type="evidence" value="ECO:0007669"/>
    <property type="project" value="UniProtKB-SubCell"/>
</dbReference>
<dbReference type="InterPro" id="IPR044669">
    <property type="entry name" value="YneE/VCCN1/2-like"/>
</dbReference>
<evidence type="ECO:0000256" key="2">
    <source>
        <dbReference type="ARBA" id="ARBA00022448"/>
    </source>
</evidence>
<accession>A0A433DDD3</accession>
<organism evidence="8 9">
    <name type="scientific">Jimgerdemannia flammicorona</name>
    <dbReference type="NCBI Taxonomy" id="994334"/>
    <lineage>
        <taxon>Eukaryota</taxon>
        <taxon>Fungi</taxon>
        <taxon>Fungi incertae sedis</taxon>
        <taxon>Mucoromycota</taxon>
        <taxon>Mucoromycotina</taxon>
        <taxon>Endogonomycetes</taxon>
        <taxon>Endogonales</taxon>
        <taxon>Endogonaceae</taxon>
        <taxon>Jimgerdemannia</taxon>
    </lineage>
</organism>
<keyword evidence="4" id="KW-0812">Transmembrane</keyword>
<dbReference type="GO" id="GO:0005254">
    <property type="term" value="F:chloride channel activity"/>
    <property type="evidence" value="ECO:0007669"/>
    <property type="project" value="InterPro"/>
</dbReference>
<evidence type="ECO:0000256" key="6">
    <source>
        <dbReference type="ARBA" id="ARBA00023065"/>
    </source>
</evidence>
<dbReference type="OrthoDB" id="1368at2759"/>
<dbReference type="AlphaFoldDB" id="A0A433DDD3"/>
<keyword evidence="9" id="KW-1185">Reference proteome</keyword>
<keyword evidence="6" id="KW-0406">Ion transport</keyword>
<comment type="caution">
    <text evidence="8">The sequence shown here is derived from an EMBL/GenBank/DDBJ whole genome shotgun (WGS) entry which is preliminary data.</text>
</comment>
<gene>
    <name evidence="8" type="ORF">BC936DRAFT_143884</name>
</gene>
<keyword evidence="2" id="KW-0813">Transport</keyword>
<evidence type="ECO:0000313" key="9">
    <source>
        <dbReference type="Proteomes" id="UP000268093"/>
    </source>
</evidence>
<dbReference type="EMBL" id="RBNI01002910">
    <property type="protein sequence ID" value="RUP48829.1"/>
    <property type="molecule type" value="Genomic_DNA"/>
</dbReference>
<dbReference type="PANTHER" id="PTHR33281:SF19">
    <property type="entry name" value="VOLTAGE-DEPENDENT ANION CHANNEL-FORMING PROTEIN YNEE"/>
    <property type="match status" value="1"/>
</dbReference>
<keyword evidence="5" id="KW-1133">Transmembrane helix</keyword>
<dbReference type="Pfam" id="PF25539">
    <property type="entry name" value="Bestrophin_2"/>
    <property type="match status" value="2"/>
</dbReference>
<protein>
    <submittedName>
        <fullName evidence="8">Bestrophin, RFP-TM, chloride channel-domain-containing protein</fullName>
    </submittedName>
</protein>
<sequence length="412" mass="45836">MERMHQPRNYGKKLLKEWKQYPDVLRWRGSVWPTILPSVFGMGILSFAIAYAYIEFHVKKLALPPSVISSISIVLGLLLAFRTNTAYSRYSEGRQLWQSIVTTIRNQARVIWCNIPEKTQADHLEKMRCMKLLLAFAVASKHHIRGEYGTDYYDLDRLLPPNWTPSAGQIPQEPVAELHTISKLLNPHLIGDPLAGASVLPGQAAPGPSDSEQPLAGGGDNPDNPVNQTMAENEASQNFPSEALRNNNTWANDDDLPDEADADMSLPLEIIFRVGLYVAQCNSDDKIDSVSSGTITTGLNTLIDCLGSFERIVNTPIPKAYTIHLKQALGLYLVALPFTLVASSEWMMIPIVALASFTLFGIEGIGSEIENPFGYQDNDLPLNQYCEQLRKEIEYIIYYVPPETENILVSGS</sequence>
<keyword evidence="3" id="KW-1003">Cell membrane</keyword>
<evidence type="ECO:0000256" key="3">
    <source>
        <dbReference type="ARBA" id="ARBA00022475"/>
    </source>
</evidence>
<evidence type="ECO:0000256" key="5">
    <source>
        <dbReference type="ARBA" id="ARBA00022989"/>
    </source>
</evidence>
<dbReference type="Proteomes" id="UP000268093">
    <property type="component" value="Unassembled WGS sequence"/>
</dbReference>
<dbReference type="PANTHER" id="PTHR33281">
    <property type="entry name" value="UPF0187 PROTEIN YNEE"/>
    <property type="match status" value="1"/>
</dbReference>